<feature type="transmembrane region" description="Helical" evidence="7">
    <location>
        <begin position="534"/>
        <end position="553"/>
    </location>
</feature>
<dbReference type="GO" id="GO:0005524">
    <property type="term" value="F:ATP binding"/>
    <property type="evidence" value="ECO:0007669"/>
    <property type="project" value="UniProtKB-UniRule"/>
</dbReference>
<feature type="binding site" evidence="5">
    <location>
        <position position="87"/>
    </location>
    <ligand>
        <name>ATP</name>
        <dbReference type="ChEBI" id="CHEBI:30616"/>
    </ligand>
</feature>
<organism evidence="9 10">
    <name type="scientific">Mycolicibacterium gadium</name>
    <name type="common">Mycobacterium gadium</name>
    <dbReference type="NCBI Taxonomy" id="1794"/>
    <lineage>
        <taxon>Bacteria</taxon>
        <taxon>Bacillati</taxon>
        <taxon>Actinomycetota</taxon>
        <taxon>Actinomycetes</taxon>
        <taxon>Mycobacteriales</taxon>
        <taxon>Mycobacteriaceae</taxon>
        <taxon>Mycolicibacterium</taxon>
    </lineage>
</organism>
<evidence type="ECO:0000256" key="3">
    <source>
        <dbReference type="ARBA" id="ARBA00022777"/>
    </source>
</evidence>
<dbReference type="Pfam" id="PF00069">
    <property type="entry name" value="Pkinase"/>
    <property type="match status" value="1"/>
</dbReference>
<dbReference type="InterPro" id="IPR000719">
    <property type="entry name" value="Prot_kinase_dom"/>
</dbReference>
<evidence type="ECO:0000256" key="7">
    <source>
        <dbReference type="SAM" id="Phobius"/>
    </source>
</evidence>
<dbReference type="InterPro" id="IPR008271">
    <property type="entry name" value="Ser/Thr_kinase_AS"/>
</dbReference>
<name>A0A7I7WNE9_MYCGU</name>
<dbReference type="PANTHER" id="PTHR43289">
    <property type="entry name" value="MITOGEN-ACTIVATED PROTEIN KINASE KINASE KINASE 20-RELATED"/>
    <property type="match status" value="1"/>
</dbReference>
<gene>
    <name evidence="9" type="ORF">MGAD_35340</name>
</gene>
<sequence>MTDPTARRQAEFAPTQVSADTVDETRGGTGTLGSSFDMSRPPSAQIARIEVGQRLDDFDLLVELGSGAFARVFLARQRSMQRLVAVKISANRGEEGQTLAQLDHDYIVRVFDQRILRDRDWRLLYMQYVPGGTLLDLGRLIFGDERRPESGQALLDAVDVALEARGESRPTESTARAELATLSWPETVAWLGKRLAEALHYANSRGVLHRDIKPANVLLAPDGTPKLADFNISFARNLSGASPFTYFGGSLSYMSPEQLMATRPGHVQDAAMLDTRSDIYSLAVMLWELLTGMKPFDDSAAQAARAESAELVGDTTALDLMLSTRAGGITSEALAALPSDCPTALRRVLLKALSADRDQRWASGAELAEQLQLCLDPQARDLVDPPERSWRLRLRPYFLPIAVPAVVIPNALAAAYTIHHNQLLIVSKLSEQGQDRFMLLTTLLNLLVWPLGIVLAVYSIRYVIFVPRRLRRGPTPPAEALARARHDCLVASERVVFVVIGLWVMSGLTFALILQSVAGGMPGRSAIHFVGSHAVGGAIAIAYPFFLLTFLIVRSIYPELIAQGQTDARDAEQLRALSRRLSRYLAIAASVPLLAIMAVSFLTASEIAEIIVPIRVVCIGGIAAFVFAYWLSRMIESDIQALERVILQARISERRVPS</sequence>
<evidence type="ECO:0000256" key="6">
    <source>
        <dbReference type="SAM" id="MobiDB-lite"/>
    </source>
</evidence>
<keyword evidence="4 5" id="KW-0067">ATP-binding</keyword>
<dbReference type="EMBL" id="AP022608">
    <property type="protein sequence ID" value="BBZ19199.1"/>
    <property type="molecule type" value="Genomic_DNA"/>
</dbReference>
<feature type="domain" description="Protein kinase" evidence="8">
    <location>
        <begin position="58"/>
        <end position="373"/>
    </location>
</feature>
<feature type="transmembrane region" description="Helical" evidence="7">
    <location>
        <begin position="495"/>
        <end position="514"/>
    </location>
</feature>
<feature type="transmembrane region" description="Helical" evidence="7">
    <location>
        <begin position="397"/>
        <end position="418"/>
    </location>
</feature>
<evidence type="ECO:0000313" key="10">
    <source>
        <dbReference type="Proteomes" id="UP000466187"/>
    </source>
</evidence>
<feature type="transmembrane region" description="Helical" evidence="7">
    <location>
        <begin position="610"/>
        <end position="631"/>
    </location>
</feature>
<dbReference type="Gene3D" id="1.10.510.10">
    <property type="entry name" value="Transferase(Phosphotransferase) domain 1"/>
    <property type="match status" value="2"/>
</dbReference>
<evidence type="ECO:0000313" key="9">
    <source>
        <dbReference type="EMBL" id="BBZ19199.1"/>
    </source>
</evidence>
<dbReference type="Proteomes" id="UP000466187">
    <property type="component" value="Chromosome"/>
</dbReference>
<evidence type="ECO:0000256" key="5">
    <source>
        <dbReference type="PROSITE-ProRule" id="PRU10141"/>
    </source>
</evidence>
<dbReference type="PROSITE" id="PS00107">
    <property type="entry name" value="PROTEIN_KINASE_ATP"/>
    <property type="match status" value="1"/>
</dbReference>
<dbReference type="CDD" id="cd14014">
    <property type="entry name" value="STKc_PknB_like"/>
    <property type="match status" value="1"/>
</dbReference>
<feature type="compositionally biased region" description="Basic and acidic residues" evidence="6">
    <location>
        <begin position="1"/>
        <end position="10"/>
    </location>
</feature>
<protein>
    <recommendedName>
        <fullName evidence="8">Protein kinase domain-containing protein</fullName>
    </recommendedName>
</protein>
<evidence type="ECO:0000256" key="2">
    <source>
        <dbReference type="ARBA" id="ARBA00022741"/>
    </source>
</evidence>
<dbReference type="GO" id="GO:0004674">
    <property type="term" value="F:protein serine/threonine kinase activity"/>
    <property type="evidence" value="ECO:0007669"/>
    <property type="project" value="TreeGrafter"/>
</dbReference>
<dbReference type="PANTHER" id="PTHR43289:SF34">
    <property type="entry name" value="SERINE_THREONINE-PROTEIN KINASE YBDM-RELATED"/>
    <property type="match status" value="1"/>
</dbReference>
<keyword evidence="2 5" id="KW-0547">Nucleotide-binding</keyword>
<keyword evidence="3" id="KW-0418">Kinase</keyword>
<dbReference type="RefSeq" id="WP_163688088.1">
    <property type="nucleotide sequence ID" value="NZ_AP022608.1"/>
</dbReference>
<accession>A0A7I7WNE9</accession>
<evidence type="ECO:0000256" key="4">
    <source>
        <dbReference type="ARBA" id="ARBA00022840"/>
    </source>
</evidence>
<feature type="region of interest" description="Disordered" evidence="6">
    <location>
        <begin position="1"/>
        <end position="39"/>
    </location>
</feature>
<dbReference type="InterPro" id="IPR017441">
    <property type="entry name" value="Protein_kinase_ATP_BS"/>
</dbReference>
<dbReference type="SMART" id="SM00220">
    <property type="entry name" value="S_TKc"/>
    <property type="match status" value="1"/>
</dbReference>
<keyword evidence="1" id="KW-0808">Transferase</keyword>
<feature type="transmembrane region" description="Helical" evidence="7">
    <location>
        <begin position="584"/>
        <end position="604"/>
    </location>
</feature>
<dbReference type="AlphaFoldDB" id="A0A7I7WNE9"/>
<dbReference type="KEGG" id="mgad:MGAD_35340"/>
<evidence type="ECO:0000259" key="8">
    <source>
        <dbReference type="PROSITE" id="PS50011"/>
    </source>
</evidence>
<keyword evidence="7" id="KW-1133">Transmembrane helix</keyword>
<dbReference type="PROSITE" id="PS00108">
    <property type="entry name" value="PROTEIN_KINASE_ST"/>
    <property type="match status" value="1"/>
</dbReference>
<evidence type="ECO:0000256" key="1">
    <source>
        <dbReference type="ARBA" id="ARBA00022679"/>
    </source>
</evidence>
<reference evidence="9 10" key="1">
    <citation type="journal article" date="2019" name="Emerg. Microbes Infect.">
        <title>Comprehensive subspecies identification of 175 nontuberculous mycobacteria species based on 7547 genomic profiles.</title>
        <authorList>
            <person name="Matsumoto Y."/>
            <person name="Kinjo T."/>
            <person name="Motooka D."/>
            <person name="Nabeya D."/>
            <person name="Jung N."/>
            <person name="Uechi K."/>
            <person name="Horii T."/>
            <person name="Iida T."/>
            <person name="Fujita J."/>
            <person name="Nakamura S."/>
        </authorList>
    </citation>
    <scope>NUCLEOTIDE SEQUENCE [LARGE SCALE GENOMIC DNA]</scope>
    <source>
        <strain evidence="9 10">JCM 12688</strain>
    </source>
</reference>
<keyword evidence="7" id="KW-0812">Transmembrane</keyword>
<dbReference type="GO" id="GO:0080090">
    <property type="term" value="P:regulation of primary metabolic process"/>
    <property type="evidence" value="ECO:0007669"/>
    <property type="project" value="UniProtKB-ARBA"/>
</dbReference>
<dbReference type="SUPFAM" id="SSF56112">
    <property type="entry name" value="Protein kinase-like (PK-like)"/>
    <property type="match status" value="1"/>
</dbReference>
<feature type="transmembrane region" description="Helical" evidence="7">
    <location>
        <begin position="438"/>
        <end position="464"/>
    </location>
</feature>
<dbReference type="PROSITE" id="PS50011">
    <property type="entry name" value="PROTEIN_KINASE_DOM"/>
    <property type="match status" value="1"/>
</dbReference>
<keyword evidence="7" id="KW-0472">Membrane</keyword>
<dbReference type="InterPro" id="IPR011009">
    <property type="entry name" value="Kinase-like_dom_sf"/>
</dbReference>
<proteinExistence type="predicted"/>